<evidence type="ECO:0008006" key="4">
    <source>
        <dbReference type="Google" id="ProtNLM"/>
    </source>
</evidence>
<evidence type="ECO:0000313" key="2">
    <source>
        <dbReference type="EMBL" id="GFH60823.1"/>
    </source>
</evidence>
<organism evidence="2 3">
    <name type="scientific">Chaetoceros tenuissimus</name>
    <dbReference type="NCBI Taxonomy" id="426638"/>
    <lineage>
        <taxon>Eukaryota</taxon>
        <taxon>Sar</taxon>
        <taxon>Stramenopiles</taxon>
        <taxon>Ochrophyta</taxon>
        <taxon>Bacillariophyta</taxon>
        <taxon>Coscinodiscophyceae</taxon>
        <taxon>Chaetocerotophycidae</taxon>
        <taxon>Chaetocerotales</taxon>
        <taxon>Chaetocerotaceae</taxon>
        <taxon>Chaetoceros</taxon>
    </lineage>
</organism>
<name>A0AAD3DAK6_9STRA</name>
<dbReference type="InterPro" id="IPR036249">
    <property type="entry name" value="Thioredoxin-like_sf"/>
</dbReference>
<sequence length="156" mass="17602">MMSRNTFFSLSSAAVALFWITSEVHAFSANNPTTIRVCTGSSCMSKCRAGFNPIKSFENLKKENEDVNVQIEETFCMNQCKRGPNLRLFQNDQVLTFDGEGIMNDVEMKRKSFQIIGSDEKVDMLWNLIKDIQDGNVDAKESGDVEKLTDIMPAKK</sequence>
<accession>A0AAD3DAK6</accession>
<protein>
    <recommendedName>
        <fullName evidence="4">Selenoprotein F/M domain-containing protein</fullName>
    </recommendedName>
</protein>
<dbReference type="SUPFAM" id="SSF52833">
    <property type="entry name" value="Thioredoxin-like"/>
    <property type="match status" value="1"/>
</dbReference>
<proteinExistence type="predicted"/>
<evidence type="ECO:0000313" key="3">
    <source>
        <dbReference type="Proteomes" id="UP001054902"/>
    </source>
</evidence>
<keyword evidence="3" id="KW-1185">Reference proteome</keyword>
<gene>
    <name evidence="2" type="ORF">CTEN210_17299</name>
</gene>
<feature type="chain" id="PRO_5042146559" description="Selenoprotein F/M domain-containing protein" evidence="1">
    <location>
        <begin position="27"/>
        <end position="156"/>
    </location>
</feature>
<comment type="caution">
    <text evidence="2">The sequence shown here is derived from an EMBL/GenBank/DDBJ whole genome shotgun (WGS) entry which is preliminary data.</text>
</comment>
<dbReference type="CDD" id="cd02980">
    <property type="entry name" value="TRX_Fd_family"/>
    <property type="match status" value="1"/>
</dbReference>
<keyword evidence="1" id="KW-0732">Signal</keyword>
<dbReference type="Gene3D" id="3.40.30.10">
    <property type="entry name" value="Glutaredoxin"/>
    <property type="match status" value="1"/>
</dbReference>
<dbReference type="EMBL" id="BLLK01000069">
    <property type="protein sequence ID" value="GFH60823.1"/>
    <property type="molecule type" value="Genomic_DNA"/>
</dbReference>
<reference evidence="2 3" key="1">
    <citation type="journal article" date="2021" name="Sci. Rep.">
        <title>The genome of the diatom Chaetoceros tenuissimus carries an ancient integrated fragment of an extant virus.</title>
        <authorList>
            <person name="Hongo Y."/>
            <person name="Kimura K."/>
            <person name="Takaki Y."/>
            <person name="Yoshida Y."/>
            <person name="Baba S."/>
            <person name="Kobayashi G."/>
            <person name="Nagasaki K."/>
            <person name="Hano T."/>
            <person name="Tomaru Y."/>
        </authorList>
    </citation>
    <scope>NUCLEOTIDE SEQUENCE [LARGE SCALE GENOMIC DNA]</scope>
    <source>
        <strain evidence="2 3">NIES-3715</strain>
    </source>
</reference>
<feature type="signal peptide" evidence="1">
    <location>
        <begin position="1"/>
        <end position="26"/>
    </location>
</feature>
<evidence type="ECO:0000256" key="1">
    <source>
        <dbReference type="SAM" id="SignalP"/>
    </source>
</evidence>
<dbReference type="Proteomes" id="UP001054902">
    <property type="component" value="Unassembled WGS sequence"/>
</dbReference>
<dbReference type="AlphaFoldDB" id="A0AAD3DAK6"/>